<dbReference type="PANTHER" id="PTHR36835:SF1">
    <property type="entry name" value="CYTOCHROME BO(3) UBIQUINOL OXIDASE SUBUNIT 4"/>
    <property type="match status" value="1"/>
</dbReference>
<evidence type="ECO:0000256" key="2">
    <source>
        <dbReference type="ARBA" id="ARBA00008079"/>
    </source>
</evidence>
<keyword evidence="7 17" id="KW-0812">Transmembrane</keyword>
<evidence type="ECO:0000256" key="17">
    <source>
        <dbReference type="SAM" id="Phobius"/>
    </source>
</evidence>
<dbReference type="RefSeq" id="WP_142943453.1">
    <property type="nucleotide sequence ID" value="NZ_VIKR01000005.1"/>
</dbReference>
<dbReference type="InterPro" id="IPR005171">
    <property type="entry name" value="Cyt_c_oxidase_su4_prok"/>
</dbReference>
<evidence type="ECO:0000256" key="3">
    <source>
        <dbReference type="ARBA" id="ARBA00011700"/>
    </source>
</evidence>
<evidence type="ECO:0000256" key="9">
    <source>
        <dbReference type="ARBA" id="ARBA00022989"/>
    </source>
</evidence>
<comment type="similarity">
    <text evidence="2">Belongs to the cytochrome c oxidase bacterial subunit 4 family.</text>
</comment>
<keyword evidence="10" id="KW-0560">Oxidoreductase</keyword>
<evidence type="ECO:0000313" key="18">
    <source>
        <dbReference type="EMBL" id="TQV72125.1"/>
    </source>
</evidence>
<comment type="subunit">
    <text evidence="3">Heterooctamer of two A chains, two B chains, two C chains and two D chains.</text>
</comment>
<comment type="subcellular location">
    <subcellularLocation>
        <location evidence="1">Cell membrane</location>
        <topology evidence="1">Multi-pass membrane protein</topology>
    </subcellularLocation>
</comment>
<dbReference type="GO" id="GO:0009319">
    <property type="term" value="C:cytochrome o ubiquinol oxidase complex"/>
    <property type="evidence" value="ECO:0007669"/>
    <property type="project" value="TreeGrafter"/>
</dbReference>
<evidence type="ECO:0000256" key="1">
    <source>
        <dbReference type="ARBA" id="ARBA00004651"/>
    </source>
</evidence>
<dbReference type="PANTHER" id="PTHR36835">
    <property type="entry name" value="CYTOCHROME BO(3) UBIQUINOL OXIDASE SUBUNIT 4"/>
    <property type="match status" value="1"/>
</dbReference>
<name>A0A545T4K2_9GAMM</name>
<feature type="transmembrane region" description="Helical" evidence="17">
    <location>
        <begin position="46"/>
        <end position="69"/>
    </location>
</feature>
<dbReference type="Proteomes" id="UP000317839">
    <property type="component" value="Unassembled WGS sequence"/>
</dbReference>
<keyword evidence="6" id="KW-1003">Cell membrane</keyword>
<evidence type="ECO:0000256" key="11">
    <source>
        <dbReference type="ARBA" id="ARBA00023136"/>
    </source>
</evidence>
<proteinExistence type="inferred from homology"/>
<gene>
    <name evidence="18" type="primary">cyoD</name>
    <name evidence="18" type="ORF">FLL45_18060</name>
</gene>
<evidence type="ECO:0000256" key="8">
    <source>
        <dbReference type="ARBA" id="ARBA00022982"/>
    </source>
</evidence>
<comment type="function">
    <text evidence="12">Cytochrome bo(3) ubiquinol terminal oxidase is the component of the aerobic respiratory chain of E.coli that predominates when cells are grown at high aeration. Has proton pump activity across the membrane in addition to electron transfer, pumping 2 protons/electron.</text>
</comment>
<dbReference type="GO" id="GO:0019646">
    <property type="term" value="P:aerobic electron transport chain"/>
    <property type="evidence" value="ECO:0007669"/>
    <property type="project" value="TreeGrafter"/>
</dbReference>
<evidence type="ECO:0000256" key="15">
    <source>
        <dbReference type="ARBA" id="ARBA00031887"/>
    </source>
</evidence>
<evidence type="ECO:0000256" key="16">
    <source>
        <dbReference type="ARBA" id="ARBA00032185"/>
    </source>
</evidence>
<feature type="transmembrane region" description="Helical" evidence="17">
    <location>
        <begin position="81"/>
        <end position="101"/>
    </location>
</feature>
<evidence type="ECO:0000256" key="6">
    <source>
        <dbReference type="ARBA" id="ARBA00022475"/>
    </source>
</evidence>
<dbReference type="AlphaFoldDB" id="A0A545T4K2"/>
<reference evidence="18 19" key="1">
    <citation type="submission" date="2019-06" db="EMBL/GenBank/DDBJ databases">
        <title>Draft genome of Aliikangiella marina GYP-15.</title>
        <authorList>
            <person name="Wang G."/>
        </authorList>
    </citation>
    <scope>NUCLEOTIDE SEQUENCE [LARGE SCALE GENOMIC DNA]</scope>
    <source>
        <strain evidence="18 19">GYP-15</strain>
    </source>
</reference>
<dbReference type="GO" id="GO:0015078">
    <property type="term" value="F:proton transmembrane transporter activity"/>
    <property type="evidence" value="ECO:0007669"/>
    <property type="project" value="TreeGrafter"/>
</dbReference>
<dbReference type="InterPro" id="IPR050968">
    <property type="entry name" value="Cytochrome_c_oxidase_bac_sub4"/>
</dbReference>
<keyword evidence="19" id="KW-1185">Reference proteome</keyword>
<evidence type="ECO:0000256" key="5">
    <source>
        <dbReference type="ARBA" id="ARBA00022448"/>
    </source>
</evidence>
<dbReference type="EMBL" id="VIKR01000005">
    <property type="protein sequence ID" value="TQV72125.1"/>
    <property type="molecule type" value="Genomic_DNA"/>
</dbReference>
<dbReference type="GO" id="GO:0009486">
    <property type="term" value="F:cytochrome bo3 ubiquinol oxidase activity"/>
    <property type="evidence" value="ECO:0007669"/>
    <property type="project" value="InterPro"/>
</dbReference>
<dbReference type="OrthoDB" id="2375888at2"/>
<sequence>MASTEKHHGGAAHGSLKEYTIGLLLCIVLTAFSFGIVMTEAVSGTTAVIVILITAVAQIMVQLVFFLHMNTSSDQIWNNTSAVFVVVLVAILIVGSIWIMAHLNHNMMMGH</sequence>
<dbReference type="GO" id="GO:0005886">
    <property type="term" value="C:plasma membrane"/>
    <property type="evidence" value="ECO:0007669"/>
    <property type="project" value="UniProtKB-SubCell"/>
</dbReference>
<organism evidence="18 19">
    <name type="scientific">Aliikangiella marina</name>
    <dbReference type="NCBI Taxonomy" id="1712262"/>
    <lineage>
        <taxon>Bacteria</taxon>
        <taxon>Pseudomonadati</taxon>
        <taxon>Pseudomonadota</taxon>
        <taxon>Gammaproteobacteria</taxon>
        <taxon>Oceanospirillales</taxon>
        <taxon>Pleioneaceae</taxon>
        <taxon>Aliikangiella</taxon>
    </lineage>
</organism>
<dbReference type="InterPro" id="IPR014210">
    <property type="entry name" value="Cyt_o_ubiqinol_oxidase_su4"/>
</dbReference>
<evidence type="ECO:0000313" key="19">
    <source>
        <dbReference type="Proteomes" id="UP000317839"/>
    </source>
</evidence>
<feature type="transmembrane region" description="Helical" evidence="17">
    <location>
        <begin position="20"/>
        <end position="39"/>
    </location>
</feature>
<comment type="caution">
    <text evidence="18">The sequence shown here is derived from an EMBL/GenBank/DDBJ whole genome shotgun (WGS) entry which is preliminary data.</text>
</comment>
<dbReference type="Pfam" id="PF03626">
    <property type="entry name" value="COX4_pro"/>
    <property type="match status" value="1"/>
</dbReference>
<keyword evidence="11 17" id="KW-0472">Membrane</keyword>
<evidence type="ECO:0000256" key="12">
    <source>
        <dbReference type="ARBA" id="ARBA00025694"/>
    </source>
</evidence>
<keyword evidence="9 17" id="KW-1133">Transmembrane helix</keyword>
<accession>A0A545T4K2</accession>
<evidence type="ECO:0000256" key="10">
    <source>
        <dbReference type="ARBA" id="ARBA00023002"/>
    </source>
</evidence>
<evidence type="ECO:0000256" key="7">
    <source>
        <dbReference type="ARBA" id="ARBA00022692"/>
    </source>
</evidence>
<dbReference type="NCBIfam" id="TIGR02847">
    <property type="entry name" value="CyoD"/>
    <property type="match status" value="1"/>
</dbReference>
<keyword evidence="5" id="KW-0813">Transport</keyword>
<evidence type="ECO:0000256" key="13">
    <source>
        <dbReference type="ARBA" id="ARBA00030071"/>
    </source>
</evidence>
<evidence type="ECO:0000256" key="4">
    <source>
        <dbReference type="ARBA" id="ARBA00014689"/>
    </source>
</evidence>
<dbReference type="GO" id="GO:0015990">
    <property type="term" value="P:electron transport coupled proton transport"/>
    <property type="evidence" value="ECO:0007669"/>
    <property type="project" value="InterPro"/>
</dbReference>
<evidence type="ECO:0000256" key="14">
    <source>
        <dbReference type="ARBA" id="ARBA00030211"/>
    </source>
</evidence>
<protein>
    <recommendedName>
        <fullName evidence="4">Cytochrome bo(3) ubiquinol oxidase subunit 4</fullName>
    </recommendedName>
    <alternativeName>
        <fullName evidence="16">Cytochrome o ubiquinol oxidase subunit 4</fullName>
    </alternativeName>
    <alternativeName>
        <fullName evidence="13">Oxidase bo(3) subunit 4</fullName>
    </alternativeName>
    <alternativeName>
        <fullName evidence="14">Ubiquinol oxidase polypeptide IV</fullName>
    </alternativeName>
    <alternativeName>
        <fullName evidence="15">Ubiquinol oxidase subunit 4</fullName>
    </alternativeName>
</protein>
<keyword evidence="8" id="KW-0249">Electron transport</keyword>